<reference evidence="9" key="1">
    <citation type="journal article" date="2017" name="Nat. Genet.">
        <title>Contrasting evolutionary genome dynamics between domesticated and wild yeasts.</title>
        <authorList>
            <person name="Yue J.X."/>
            <person name="Li J."/>
            <person name="Aigrain L."/>
            <person name="Hallin J."/>
            <person name="Persson K."/>
            <person name="Oliver K."/>
            <person name="Bergstrom A."/>
            <person name="Coupland P."/>
            <person name="Warringer J."/>
            <person name="Lagomarsino M.C."/>
            <person name="Fischer G."/>
            <person name="Durbin R."/>
            <person name="Liti G."/>
        </authorList>
    </citation>
    <scope>NUCLEOTIDE SEQUENCE</scope>
    <source>
        <strain evidence="9">CBS432</strain>
    </source>
</reference>
<dbReference type="SUPFAM" id="SSF103473">
    <property type="entry name" value="MFS general substrate transporter"/>
    <property type="match status" value="1"/>
</dbReference>
<feature type="transmembrane region" description="Helical" evidence="7">
    <location>
        <begin position="108"/>
        <end position="126"/>
    </location>
</feature>
<evidence type="ECO:0000256" key="6">
    <source>
        <dbReference type="ARBA" id="ARBA00023136"/>
    </source>
</evidence>
<dbReference type="InterPro" id="IPR011701">
    <property type="entry name" value="MFS"/>
</dbReference>
<feature type="transmembrane region" description="Helical" evidence="7">
    <location>
        <begin position="338"/>
        <end position="361"/>
    </location>
</feature>
<dbReference type="RefSeq" id="XP_033769025.1">
    <property type="nucleotide sequence ID" value="XM_033913134.1"/>
</dbReference>
<gene>
    <name evidence="9" type="primary">BSC6</name>
    <name evidence="9" type="ORF">SPAR_O00210</name>
</gene>
<dbReference type="GO" id="GO:0022857">
    <property type="term" value="F:transmembrane transporter activity"/>
    <property type="evidence" value="ECO:0007669"/>
    <property type="project" value="InterPro"/>
</dbReference>
<dbReference type="FunFam" id="1.20.1250.20:FF:000546">
    <property type="entry name" value="BSC6p protein"/>
    <property type="match status" value="1"/>
</dbReference>
<keyword evidence="5 7" id="KW-1133">Transmembrane helix</keyword>
<feature type="transmembrane region" description="Helical" evidence="7">
    <location>
        <begin position="407"/>
        <end position="427"/>
    </location>
</feature>
<keyword evidence="4 7" id="KW-0812">Transmembrane</keyword>
<dbReference type="GeneID" id="54633450"/>
<evidence type="ECO:0000256" key="7">
    <source>
        <dbReference type="SAM" id="Phobius"/>
    </source>
</evidence>
<dbReference type="GO" id="GO:0012505">
    <property type="term" value="C:endomembrane system"/>
    <property type="evidence" value="ECO:0007669"/>
    <property type="project" value="UniProtKB-SubCell"/>
</dbReference>
<reference evidence="9" key="2">
    <citation type="submission" date="2020-01" db="EMBL/GenBank/DDBJ databases">
        <title>Population-level Yeast Reference Genomes.</title>
        <authorList>
            <person name="Yue J.-X."/>
        </authorList>
    </citation>
    <scope>NUCLEOTIDE SEQUENCE</scope>
    <source>
        <strain evidence="9">CBS432</strain>
    </source>
</reference>
<evidence type="ECO:0000313" key="9">
    <source>
        <dbReference type="RefSeq" id="XP_033769025.1"/>
    </source>
</evidence>
<evidence type="ECO:0000256" key="3">
    <source>
        <dbReference type="ARBA" id="ARBA00022448"/>
    </source>
</evidence>
<evidence type="ECO:0000256" key="4">
    <source>
        <dbReference type="ARBA" id="ARBA00022692"/>
    </source>
</evidence>
<feature type="transmembrane region" description="Helical" evidence="7">
    <location>
        <begin position="433"/>
        <end position="456"/>
    </location>
</feature>
<evidence type="ECO:0000256" key="5">
    <source>
        <dbReference type="ARBA" id="ARBA00022989"/>
    </source>
</evidence>
<feature type="transmembrane region" description="Helical" evidence="7">
    <location>
        <begin position="468"/>
        <end position="490"/>
    </location>
</feature>
<evidence type="ECO:0000256" key="1">
    <source>
        <dbReference type="ARBA" id="ARBA00004127"/>
    </source>
</evidence>
<protein>
    <submittedName>
        <fullName evidence="9">Bsc6p</fullName>
    </submittedName>
</protein>
<feature type="domain" description="Major facilitator superfamily (MFS) profile" evidence="8">
    <location>
        <begin position="115"/>
        <end position="530"/>
    </location>
</feature>
<comment type="similarity">
    <text evidence="2">Belongs to the major facilitator superfamily.</text>
</comment>
<keyword evidence="6 7" id="KW-0472">Membrane</keyword>
<feature type="transmembrane region" description="Helical" evidence="7">
    <location>
        <begin position="267"/>
        <end position="288"/>
    </location>
</feature>
<keyword evidence="3" id="KW-0813">Transport</keyword>
<dbReference type="CDD" id="cd17333">
    <property type="entry name" value="MFS_FucP_MFSD4_like"/>
    <property type="match status" value="1"/>
</dbReference>
<dbReference type="PANTHER" id="PTHR23514:SF3">
    <property type="entry name" value="BYPASS OF STOP CODON PROTEIN 6"/>
    <property type="match status" value="1"/>
</dbReference>
<reference evidence="9" key="3">
    <citation type="submission" date="2025-07" db="EMBL/GenBank/DDBJ databases">
        <authorList>
            <consortium name="NCBI Genome Project"/>
        </authorList>
    </citation>
    <scope>NUCLEOTIDE SEQUENCE</scope>
    <source>
        <strain evidence="9">CBS432</strain>
    </source>
</reference>
<sequence>MHNSIFNSILANDTLRNQEKAGNSRQDLNHIQVFNMDASPITPSADDYGMYTTEISHHNTIELKNLLSSSDSRRNSQDEDRLSGNTNVVKEVDWQGEKVKTYPLNYQTVPLVKLQVIACLVMFVVFGMNDQTVGALLPTLIEYYHISRVDVSNVFIVQLCGYVVASLSNERLNKHFGMRGGMLLAAALCIVFLIVLATAPSNFYVCMFCGLPLGLGIGILDSTGNVLMGSLLVHKNELMGIMHGLYGAAAMVTPPLVSYFVEWGHWSLFFLIPLFFSIIGMIIIFPAFKFETASKYDYLCSMENKENNNDVEGGGDESQMESTKTSPGFFELLKNPAIFLYSLYLFLYLGAEITTGSWFFSYLLETKSSNKVAMSYIAASFWTGLTVGRLFLGFVTERFFENEYKASKAYAFLTLTSYTLFVLVGLINSSSVFYFIVLFFVVFCCGTFIGPLFPNASIVALQVLPKRLHVSGVGVAVAVGGCGGAAIPYLAGVLAHTVGIQYIPLLCWIMVALFTLEWTLYPKFIRGHEEYF</sequence>
<dbReference type="Pfam" id="PF07690">
    <property type="entry name" value="MFS_1"/>
    <property type="match status" value="1"/>
</dbReference>
<feature type="transmembrane region" description="Helical" evidence="7">
    <location>
        <begin position="202"/>
        <end position="220"/>
    </location>
</feature>
<dbReference type="PANTHER" id="PTHR23514">
    <property type="entry name" value="BYPASS OF STOP CODON PROTEIN 6"/>
    <property type="match status" value="1"/>
</dbReference>
<comment type="subcellular location">
    <subcellularLocation>
        <location evidence="1">Endomembrane system</location>
        <topology evidence="1">Multi-pass membrane protein</topology>
    </subcellularLocation>
</comment>
<dbReference type="InterPro" id="IPR036259">
    <property type="entry name" value="MFS_trans_sf"/>
</dbReference>
<dbReference type="PROSITE" id="PS50850">
    <property type="entry name" value="MFS"/>
    <property type="match status" value="1"/>
</dbReference>
<feature type="transmembrane region" description="Helical" evidence="7">
    <location>
        <begin position="176"/>
        <end position="196"/>
    </location>
</feature>
<dbReference type="FunFam" id="1.20.1250.20:FF:000585">
    <property type="entry name" value="BSC6p protein"/>
    <property type="match status" value="1"/>
</dbReference>
<evidence type="ECO:0000259" key="8">
    <source>
        <dbReference type="PROSITE" id="PS50850"/>
    </source>
</evidence>
<dbReference type="InterPro" id="IPR020846">
    <property type="entry name" value="MFS_dom"/>
</dbReference>
<reference evidence="9" key="4">
    <citation type="submission" date="2025-08" db="UniProtKB">
        <authorList>
            <consortium name="RefSeq"/>
        </authorList>
    </citation>
    <scope>IDENTIFICATION</scope>
    <source>
        <strain evidence="9">CBS432</strain>
    </source>
</reference>
<evidence type="ECO:0000256" key="2">
    <source>
        <dbReference type="ARBA" id="ARBA00008335"/>
    </source>
</evidence>
<dbReference type="Gene3D" id="1.20.1250.20">
    <property type="entry name" value="MFS general substrate transporter like domains"/>
    <property type="match status" value="2"/>
</dbReference>
<dbReference type="InterPro" id="IPR051788">
    <property type="entry name" value="MFS_Transporter"/>
</dbReference>
<feature type="transmembrane region" description="Helical" evidence="7">
    <location>
        <begin position="502"/>
        <end position="521"/>
    </location>
</feature>
<feature type="transmembrane region" description="Helical" evidence="7">
    <location>
        <begin position="241"/>
        <end position="261"/>
    </location>
</feature>
<dbReference type="GO" id="GO:0016020">
    <property type="term" value="C:membrane"/>
    <property type="evidence" value="ECO:0007669"/>
    <property type="project" value="TreeGrafter"/>
</dbReference>
<accession>A0A8B8UZ33</accession>
<dbReference type="OrthoDB" id="413079at2759"/>
<dbReference type="VEuPathDB" id="FungiDB:SPAR_O00210"/>
<proteinExistence type="inferred from homology"/>
<dbReference type="KEGG" id="spao:SPAR_O00210"/>
<feature type="transmembrane region" description="Helical" evidence="7">
    <location>
        <begin position="373"/>
        <end position="395"/>
    </location>
</feature>
<name>A0A8B8UZ33_SACPA</name>
<dbReference type="AlphaFoldDB" id="A0A8B8UZ33"/>
<organism evidence="9">
    <name type="scientific">Saccharomyces paradoxus</name>
    <name type="common">Yeast</name>
    <name type="synonym">Saccharomyces douglasii</name>
    <dbReference type="NCBI Taxonomy" id="27291"/>
    <lineage>
        <taxon>Eukaryota</taxon>
        <taxon>Fungi</taxon>
        <taxon>Dikarya</taxon>
        <taxon>Ascomycota</taxon>
        <taxon>Saccharomycotina</taxon>
        <taxon>Saccharomycetes</taxon>
        <taxon>Saccharomycetales</taxon>
        <taxon>Saccharomycetaceae</taxon>
        <taxon>Saccharomyces</taxon>
    </lineage>
</organism>